<dbReference type="Proteomes" id="UP000093451">
    <property type="component" value="Unassembled WGS sequence"/>
</dbReference>
<proteinExistence type="predicted"/>
<sequence length="65" mass="7365">MPAMVYMGILPGCLSTGFTALDRTRRKVFGAVFMPAEDCAVGHQQNRIFVHRPRRSRSMLLAIRE</sequence>
<evidence type="ECO:0000313" key="1">
    <source>
        <dbReference type="EMBL" id="OCJ37659.1"/>
    </source>
</evidence>
<name>A0AB36EHW8_AGRTU</name>
<organism evidence="1 2">
    <name type="scientific">Agrobacterium tumefaciens</name>
    <dbReference type="NCBI Taxonomy" id="358"/>
    <lineage>
        <taxon>Bacteria</taxon>
        <taxon>Pseudomonadati</taxon>
        <taxon>Pseudomonadota</taxon>
        <taxon>Alphaproteobacteria</taxon>
        <taxon>Hyphomicrobiales</taxon>
        <taxon>Rhizobiaceae</taxon>
        <taxon>Rhizobium/Agrobacterium group</taxon>
        <taxon>Agrobacterium</taxon>
        <taxon>Agrobacterium tumefaciens complex</taxon>
    </lineage>
</organism>
<protein>
    <submittedName>
        <fullName evidence="1">Uncharacterized protein</fullName>
    </submittedName>
</protein>
<comment type="caution">
    <text evidence="1">The sequence shown here is derived from an EMBL/GenBank/DDBJ whole genome shotgun (WGS) entry which is preliminary data.</text>
</comment>
<accession>A0AB36EHW8</accession>
<reference evidence="1 2" key="1">
    <citation type="journal article" date="2016" name="PeerJ">
        <title>Gall-ID: tools for genotyping gall-causing phytopathogenic bacteria.</title>
        <authorList>
            <person name="Davis E.W.II."/>
            <person name="Weisberg A.J."/>
            <person name="Tabima J.F."/>
            <person name="Grunwald N.J."/>
            <person name="Chang J.H."/>
        </authorList>
    </citation>
    <scope>NUCLEOTIDE SEQUENCE [LARGE SCALE GENOMIC DNA]</scope>
    <source>
        <strain evidence="1 2">N2/73</strain>
    </source>
</reference>
<evidence type="ECO:0000313" key="2">
    <source>
        <dbReference type="Proteomes" id="UP000093451"/>
    </source>
</evidence>
<dbReference type="EMBL" id="LXKT01000013">
    <property type="protein sequence ID" value="OCJ37659.1"/>
    <property type="molecule type" value="Genomic_DNA"/>
</dbReference>
<dbReference type="AlphaFoldDB" id="A0AB36EHW8"/>
<gene>
    <name evidence="1" type="ORF">A6U91_05410</name>
</gene>